<dbReference type="AlphaFoldDB" id="A0A3E0WSY0"/>
<feature type="domain" description="OmpR/PhoB-type" evidence="9">
    <location>
        <begin position="152"/>
        <end position="253"/>
    </location>
</feature>
<dbReference type="GO" id="GO:0032993">
    <property type="term" value="C:protein-DNA complex"/>
    <property type="evidence" value="ECO:0007669"/>
    <property type="project" value="TreeGrafter"/>
</dbReference>
<feature type="DNA-binding region" description="OmpR/PhoB-type" evidence="7">
    <location>
        <begin position="152"/>
        <end position="253"/>
    </location>
</feature>
<comment type="caution">
    <text evidence="10">The sequence shown here is derived from an EMBL/GenBank/DDBJ whole genome shotgun (WGS) entry which is preliminary data.</text>
</comment>
<dbReference type="Pfam" id="PF00072">
    <property type="entry name" value="Response_reg"/>
    <property type="match status" value="1"/>
</dbReference>
<keyword evidence="5" id="KW-0804">Transcription</keyword>
<dbReference type="InterPro" id="IPR011006">
    <property type="entry name" value="CheY-like_superfamily"/>
</dbReference>
<dbReference type="Gene3D" id="3.40.50.2300">
    <property type="match status" value="1"/>
</dbReference>
<evidence type="ECO:0000256" key="2">
    <source>
        <dbReference type="ARBA" id="ARBA00023012"/>
    </source>
</evidence>
<comment type="caution">
    <text evidence="6">Lacks conserved residue(s) required for the propagation of feature annotation.</text>
</comment>
<evidence type="ECO:0000259" key="9">
    <source>
        <dbReference type="PROSITE" id="PS51755"/>
    </source>
</evidence>
<evidence type="ECO:0000313" key="10">
    <source>
        <dbReference type="EMBL" id="RFA35086.1"/>
    </source>
</evidence>
<dbReference type="PROSITE" id="PS50110">
    <property type="entry name" value="RESPONSE_REGULATORY"/>
    <property type="match status" value="1"/>
</dbReference>
<keyword evidence="2" id="KW-0902">Two-component regulatory system</keyword>
<dbReference type="SUPFAM" id="SSF52172">
    <property type="entry name" value="CheY-like"/>
    <property type="match status" value="1"/>
</dbReference>
<evidence type="ECO:0000256" key="4">
    <source>
        <dbReference type="ARBA" id="ARBA00023125"/>
    </source>
</evidence>
<evidence type="ECO:0000313" key="11">
    <source>
        <dbReference type="Proteomes" id="UP000256763"/>
    </source>
</evidence>
<gene>
    <name evidence="10" type="ORF">CAL65_13315</name>
</gene>
<keyword evidence="11" id="KW-1185">Reference proteome</keyword>
<dbReference type="PANTHER" id="PTHR48111:SF4">
    <property type="entry name" value="DNA-BINDING DUAL TRANSCRIPTIONAL REGULATOR OMPR"/>
    <property type="match status" value="1"/>
</dbReference>
<dbReference type="Pfam" id="PF00486">
    <property type="entry name" value="Trans_reg_C"/>
    <property type="match status" value="1"/>
</dbReference>
<evidence type="ECO:0000259" key="8">
    <source>
        <dbReference type="PROSITE" id="PS50110"/>
    </source>
</evidence>
<dbReference type="InterPro" id="IPR039420">
    <property type="entry name" value="WalR-like"/>
</dbReference>
<dbReference type="Gene3D" id="1.10.10.10">
    <property type="entry name" value="Winged helix-like DNA-binding domain superfamily/Winged helix DNA-binding domain"/>
    <property type="match status" value="1"/>
</dbReference>
<evidence type="ECO:0000256" key="1">
    <source>
        <dbReference type="ARBA" id="ARBA00022553"/>
    </source>
</evidence>
<evidence type="ECO:0008006" key="12">
    <source>
        <dbReference type="Google" id="ProtNLM"/>
    </source>
</evidence>
<organism evidence="10 11">
    <name type="scientific">Alkalilimnicola ehrlichii</name>
    <dbReference type="NCBI Taxonomy" id="351052"/>
    <lineage>
        <taxon>Bacteria</taxon>
        <taxon>Pseudomonadati</taxon>
        <taxon>Pseudomonadota</taxon>
        <taxon>Gammaproteobacteria</taxon>
        <taxon>Chromatiales</taxon>
        <taxon>Ectothiorhodospiraceae</taxon>
        <taxon>Alkalilimnicola</taxon>
    </lineage>
</organism>
<dbReference type="InterPro" id="IPR001867">
    <property type="entry name" value="OmpR/PhoB-type_DNA-bd"/>
</dbReference>
<evidence type="ECO:0000256" key="6">
    <source>
        <dbReference type="PROSITE-ProRule" id="PRU00169"/>
    </source>
</evidence>
<dbReference type="EMBL" id="NFZW01000013">
    <property type="protein sequence ID" value="RFA35086.1"/>
    <property type="molecule type" value="Genomic_DNA"/>
</dbReference>
<dbReference type="InterPro" id="IPR036388">
    <property type="entry name" value="WH-like_DNA-bd_sf"/>
</dbReference>
<dbReference type="InterPro" id="IPR016032">
    <property type="entry name" value="Sig_transdc_resp-reg_C-effctor"/>
</dbReference>
<sequence length="254" mass="28233">MASGWGALTVRTHRKYQGGNRCENEVDIVLVDPADEFRLSVAGYLYREGYHVQEVKSGADFQKHLEQAVPSLAILEVDLPDADGLSLALEASENYGTSIMFVTQRTSPFDRVAALELCADDYICKPVELREILARVRSVLRRRDTARSSGGTPVYSFCGYTLDLIHRRLSDNRGEPVPLTGGEMALLAALLASKGRPMSRERLLSIISKRDVHDVDERSVDTLVRRLRRKIEANPARPALIQTVHGVGYRLAAD</sequence>
<dbReference type="GO" id="GO:0005829">
    <property type="term" value="C:cytosol"/>
    <property type="evidence" value="ECO:0007669"/>
    <property type="project" value="TreeGrafter"/>
</dbReference>
<dbReference type="Gene3D" id="6.10.250.690">
    <property type="match status" value="1"/>
</dbReference>
<reference evidence="11" key="1">
    <citation type="submission" date="2017-05" db="EMBL/GenBank/DDBJ databases">
        <authorList>
            <person name="Sharma S."/>
            <person name="Sidhu C."/>
            <person name="Pinnaka A.K."/>
        </authorList>
    </citation>
    <scope>NUCLEOTIDE SEQUENCE [LARGE SCALE GENOMIC DNA]</scope>
    <source>
        <strain evidence="11">AK93</strain>
    </source>
</reference>
<keyword evidence="4 7" id="KW-0238">DNA-binding</keyword>
<dbReference type="RefSeq" id="WP_116348014.1">
    <property type="nucleotide sequence ID" value="NZ_NFZW01000013.1"/>
</dbReference>
<dbReference type="SMART" id="SM00448">
    <property type="entry name" value="REC"/>
    <property type="match status" value="1"/>
</dbReference>
<dbReference type="InterPro" id="IPR001789">
    <property type="entry name" value="Sig_transdc_resp-reg_receiver"/>
</dbReference>
<dbReference type="SUPFAM" id="SSF46894">
    <property type="entry name" value="C-terminal effector domain of the bipartite response regulators"/>
    <property type="match status" value="1"/>
</dbReference>
<evidence type="ECO:0000256" key="3">
    <source>
        <dbReference type="ARBA" id="ARBA00023015"/>
    </source>
</evidence>
<feature type="domain" description="Response regulatory" evidence="8">
    <location>
        <begin position="27"/>
        <end position="140"/>
    </location>
</feature>
<keyword evidence="3" id="KW-0805">Transcription regulation</keyword>
<keyword evidence="1" id="KW-0597">Phosphoprotein</keyword>
<dbReference type="PROSITE" id="PS51755">
    <property type="entry name" value="OMPR_PHOB"/>
    <property type="match status" value="1"/>
</dbReference>
<dbReference type="GO" id="GO:0000976">
    <property type="term" value="F:transcription cis-regulatory region binding"/>
    <property type="evidence" value="ECO:0007669"/>
    <property type="project" value="TreeGrafter"/>
</dbReference>
<evidence type="ECO:0000256" key="5">
    <source>
        <dbReference type="ARBA" id="ARBA00023163"/>
    </source>
</evidence>
<evidence type="ECO:0000256" key="7">
    <source>
        <dbReference type="PROSITE-ProRule" id="PRU01091"/>
    </source>
</evidence>
<protein>
    <recommendedName>
        <fullName evidence="12">Two component transcriptional regulator, winged helix family</fullName>
    </recommendedName>
</protein>
<dbReference type="GO" id="GO:0000156">
    <property type="term" value="F:phosphorelay response regulator activity"/>
    <property type="evidence" value="ECO:0007669"/>
    <property type="project" value="TreeGrafter"/>
</dbReference>
<proteinExistence type="predicted"/>
<dbReference type="CDD" id="cd00383">
    <property type="entry name" value="trans_reg_C"/>
    <property type="match status" value="1"/>
</dbReference>
<dbReference type="GO" id="GO:0006355">
    <property type="term" value="P:regulation of DNA-templated transcription"/>
    <property type="evidence" value="ECO:0007669"/>
    <property type="project" value="InterPro"/>
</dbReference>
<name>A0A3E0WSY0_9GAMM</name>
<dbReference type="SMART" id="SM00862">
    <property type="entry name" value="Trans_reg_C"/>
    <property type="match status" value="1"/>
</dbReference>
<dbReference type="Proteomes" id="UP000256763">
    <property type="component" value="Unassembled WGS sequence"/>
</dbReference>
<dbReference type="PANTHER" id="PTHR48111">
    <property type="entry name" value="REGULATOR OF RPOS"/>
    <property type="match status" value="1"/>
</dbReference>
<accession>A0A3E0WSY0</accession>